<evidence type="ECO:0000313" key="9">
    <source>
        <dbReference type="EMBL" id="KAJ9633610.1"/>
    </source>
</evidence>
<dbReference type="SUPFAM" id="SSF54373">
    <property type="entry name" value="FAD-linked reductases, C-terminal domain"/>
    <property type="match status" value="1"/>
</dbReference>
<comment type="similarity">
    <text evidence="2">Belongs to the MSOX/MTOX family.</text>
</comment>
<gene>
    <name evidence="9" type="ORF">H2204_006816</name>
</gene>
<evidence type="ECO:0000256" key="6">
    <source>
        <dbReference type="ARBA" id="ARBA00023002"/>
    </source>
</evidence>
<dbReference type="InterPro" id="IPR045170">
    <property type="entry name" value="MTOX"/>
</dbReference>
<dbReference type="FunFam" id="3.50.50.60:FF:000189">
    <property type="entry name" value="Monomeric sarcosine oxidase"/>
    <property type="match status" value="1"/>
</dbReference>
<proteinExistence type="inferred from homology"/>
<organism evidence="9 10">
    <name type="scientific">Knufia peltigerae</name>
    <dbReference type="NCBI Taxonomy" id="1002370"/>
    <lineage>
        <taxon>Eukaryota</taxon>
        <taxon>Fungi</taxon>
        <taxon>Dikarya</taxon>
        <taxon>Ascomycota</taxon>
        <taxon>Pezizomycotina</taxon>
        <taxon>Eurotiomycetes</taxon>
        <taxon>Chaetothyriomycetidae</taxon>
        <taxon>Chaetothyriales</taxon>
        <taxon>Trichomeriaceae</taxon>
        <taxon>Knufia</taxon>
    </lineage>
</organism>
<dbReference type="GO" id="GO:0008115">
    <property type="term" value="F:sarcosine oxidase activity"/>
    <property type="evidence" value="ECO:0007669"/>
    <property type="project" value="UniProtKB-EC"/>
</dbReference>
<protein>
    <recommendedName>
        <fullName evidence="3">sarcosine oxidasee (formaldehyde-forming)</fullName>
        <ecNumber evidence="3">1.5.3.1</ecNumber>
    </recommendedName>
</protein>
<dbReference type="Pfam" id="PF01266">
    <property type="entry name" value="DAO"/>
    <property type="match status" value="1"/>
</dbReference>
<dbReference type="AlphaFoldDB" id="A0AA39CW87"/>
<keyword evidence="4" id="KW-0285">Flavoprotein</keyword>
<name>A0AA39CW87_9EURO</name>
<dbReference type="SUPFAM" id="SSF51905">
    <property type="entry name" value="FAD/NAD(P)-binding domain"/>
    <property type="match status" value="1"/>
</dbReference>
<dbReference type="PANTHER" id="PTHR10961">
    <property type="entry name" value="PEROXISOMAL SARCOSINE OXIDASE"/>
    <property type="match status" value="1"/>
</dbReference>
<evidence type="ECO:0000256" key="5">
    <source>
        <dbReference type="ARBA" id="ARBA00022827"/>
    </source>
</evidence>
<dbReference type="EC" id="1.5.3.1" evidence="3"/>
<dbReference type="NCBIfam" id="NF008425">
    <property type="entry name" value="PRK11259.1"/>
    <property type="match status" value="1"/>
</dbReference>
<reference evidence="9" key="1">
    <citation type="submission" date="2022-10" db="EMBL/GenBank/DDBJ databases">
        <title>Culturing micro-colonial fungi from biological soil crusts in the Mojave desert and describing Neophaeococcomyces mojavensis, and introducing the new genera and species Taxawa tesnikishii.</title>
        <authorList>
            <person name="Kurbessoian T."/>
            <person name="Stajich J.E."/>
        </authorList>
    </citation>
    <scope>NUCLEOTIDE SEQUENCE</scope>
    <source>
        <strain evidence="9">TK_35</strain>
    </source>
</reference>
<dbReference type="InterPro" id="IPR006076">
    <property type="entry name" value="FAD-dep_OxRdtase"/>
</dbReference>
<keyword evidence="6" id="KW-0560">Oxidoreductase</keyword>
<evidence type="ECO:0000313" key="10">
    <source>
        <dbReference type="Proteomes" id="UP001172681"/>
    </source>
</evidence>
<dbReference type="PANTHER" id="PTHR10961:SF7">
    <property type="entry name" value="FAD DEPENDENT OXIDOREDUCTASE DOMAIN-CONTAINING PROTEIN"/>
    <property type="match status" value="1"/>
</dbReference>
<accession>A0AA39CW87</accession>
<dbReference type="GO" id="GO:0050660">
    <property type="term" value="F:flavin adenine dinucleotide binding"/>
    <property type="evidence" value="ECO:0007669"/>
    <property type="project" value="InterPro"/>
</dbReference>
<dbReference type="Gene3D" id="3.50.50.60">
    <property type="entry name" value="FAD/NAD(P)-binding domain"/>
    <property type="match status" value="1"/>
</dbReference>
<comment type="cofactor">
    <cofactor evidence="1">
        <name>FAD</name>
        <dbReference type="ChEBI" id="CHEBI:57692"/>
    </cofactor>
</comment>
<sequence length="391" mass="42380">MEKFDVAVVGLGAFGSATVWQAARKGAKVIGFEQFEFGHVHGASHDTSRIVRTSYDAPQYVALAKSAYREWRELEQCAGVKLLTVTGGVVLFTNDRPSSSSSVKATDYTASLEANNVPYELLTAQQAKNRWPQFGLSENADVVYTADTGIAHAAKSVMTMQFMARTHGAVLKENTSVIEVVPLAGPDKGVLVKTAQGTFQANKVVLAADAWTNKLLAPLGVHIPLQIMQEQVTYFKPADPAAFEPGNFPVWIAFTEGKTFYGFPTFGEPTIKAARDSSENLMTPEQRTYAHSPELLHELTTFMGGLVPSHRLESLRTVTCQYAITPDRQFVLGPLENHPDIIVGLGAGHGFKFAPVIGRVMAELAINGKTTEDISNFGIPPSQPSLLQGKL</sequence>
<feature type="domain" description="FAD dependent oxidoreductase" evidence="8">
    <location>
        <begin position="5"/>
        <end position="364"/>
    </location>
</feature>
<evidence type="ECO:0000259" key="8">
    <source>
        <dbReference type="Pfam" id="PF01266"/>
    </source>
</evidence>
<dbReference type="InterPro" id="IPR036188">
    <property type="entry name" value="FAD/NAD-bd_sf"/>
</dbReference>
<evidence type="ECO:0000256" key="7">
    <source>
        <dbReference type="ARBA" id="ARBA00052742"/>
    </source>
</evidence>
<evidence type="ECO:0000256" key="2">
    <source>
        <dbReference type="ARBA" id="ARBA00010989"/>
    </source>
</evidence>
<dbReference type="EMBL" id="JAPDRN010000044">
    <property type="protein sequence ID" value="KAJ9633610.1"/>
    <property type="molecule type" value="Genomic_DNA"/>
</dbReference>
<comment type="catalytic activity">
    <reaction evidence="7">
        <text>sarcosine + O2 + H2O = formaldehyde + glycine + H2O2</text>
        <dbReference type="Rhea" id="RHEA:13313"/>
        <dbReference type="ChEBI" id="CHEBI:15377"/>
        <dbReference type="ChEBI" id="CHEBI:15379"/>
        <dbReference type="ChEBI" id="CHEBI:16240"/>
        <dbReference type="ChEBI" id="CHEBI:16842"/>
        <dbReference type="ChEBI" id="CHEBI:57305"/>
        <dbReference type="ChEBI" id="CHEBI:57433"/>
        <dbReference type="EC" id="1.5.3.1"/>
    </reaction>
</comment>
<keyword evidence="10" id="KW-1185">Reference proteome</keyword>
<dbReference type="Gene3D" id="3.30.9.10">
    <property type="entry name" value="D-Amino Acid Oxidase, subunit A, domain 2"/>
    <property type="match status" value="1"/>
</dbReference>
<dbReference type="Proteomes" id="UP001172681">
    <property type="component" value="Unassembled WGS sequence"/>
</dbReference>
<evidence type="ECO:0000256" key="3">
    <source>
        <dbReference type="ARBA" id="ARBA00012769"/>
    </source>
</evidence>
<evidence type="ECO:0000256" key="1">
    <source>
        <dbReference type="ARBA" id="ARBA00001974"/>
    </source>
</evidence>
<evidence type="ECO:0000256" key="4">
    <source>
        <dbReference type="ARBA" id="ARBA00022630"/>
    </source>
</evidence>
<keyword evidence="5" id="KW-0274">FAD</keyword>
<comment type="caution">
    <text evidence="9">The sequence shown here is derived from an EMBL/GenBank/DDBJ whole genome shotgun (WGS) entry which is preliminary data.</text>
</comment>